<dbReference type="SMART" id="SM00382">
    <property type="entry name" value="AAA"/>
    <property type="match status" value="1"/>
</dbReference>
<dbReference type="OrthoDB" id="5288404at2"/>
<dbReference type="RefSeq" id="WP_062215232.1">
    <property type="nucleotide sequence ID" value="NZ_CP012023.1"/>
</dbReference>
<dbReference type="PANTHER" id="PTHR24221">
    <property type="entry name" value="ATP-BINDING CASSETTE SUB-FAMILY B"/>
    <property type="match status" value="1"/>
</dbReference>
<dbReference type="Gene3D" id="3.40.50.300">
    <property type="entry name" value="P-loop containing nucleotide triphosphate hydrolases"/>
    <property type="match status" value="1"/>
</dbReference>
<dbReference type="InterPro" id="IPR036640">
    <property type="entry name" value="ABC1_TM_sf"/>
</dbReference>
<comment type="subcellular location">
    <subcellularLocation>
        <location evidence="1">Cell membrane</location>
        <topology evidence="1">Multi-pass membrane protein</topology>
    </subcellularLocation>
</comment>
<dbReference type="Proteomes" id="UP000064920">
    <property type="component" value="Chromosome"/>
</dbReference>
<dbReference type="AlphaFoldDB" id="A0A0N9ZDL6"/>
<dbReference type="InterPro" id="IPR003439">
    <property type="entry name" value="ABC_transporter-like_ATP-bd"/>
</dbReference>
<dbReference type="PROSITE" id="PS50929">
    <property type="entry name" value="ABC_TM1F"/>
    <property type="match status" value="1"/>
</dbReference>
<dbReference type="GO" id="GO:0016887">
    <property type="term" value="F:ATP hydrolysis activity"/>
    <property type="evidence" value="ECO:0007669"/>
    <property type="project" value="InterPro"/>
</dbReference>
<dbReference type="GO" id="GO:0140359">
    <property type="term" value="F:ABC-type transporter activity"/>
    <property type="evidence" value="ECO:0007669"/>
    <property type="project" value="InterPro"/>
</dbReference>
<dbReference type="PATRIC" id="fig|1397108.4.peg.414"/>
<accession>A0A0N9ZDL6</accession>
<dbReference type="STRING" id="1397108.IMCC12053_399"/>
<evidence type="ECO:0000256" key="4">
    <source>
        <dbReference type="ARBA" id="ARBA00022840"/>
    </source>
</evidence>
<keyword evidence="4 7" id="KW-0067">ATP-binding</keyword>
<gene>
    <name evidence="7" type="ORF">IMCC12053_399</name>
</gene>
<dbReference type="KEGG" id="cmar:IMCC12053_399"/>
<name>A0A0N9ZDL6_9RHOB</name>
<dbReference type="Pfam" id="PF00005">
    <property type="entry name" value="ABC_tran"/>
    <property type="match status" value="1"/>
</dbReference>
<evidence type="ECO:0000256" key="6">
    <source>
        <dbReference type="ARBA" id="ARBA00023136"/>
    </source>
</evidence>
<dbReference type="PANTHER" id="PTHR24221:SF653">
    <property type="entry name" value="TRANSPORT ATP-BINDING PROTEIN CYDC"/>
    <property type="match status" value="1"/>
</dbReference>
<dbReference type="Gene3D" id="1.20.1560.10">
    <property type="entry name" value="ABC transporter type 1, transmembrane domain"/>
    <property type="match status" value="1"/>
</dbReference>
<dbReference type="SUPFAM" id="SSF90123">
    <property type="entry name" value="ABC transporter transmembrane region"/>
    <property type="match status" value="1"/>
</dbReference>
<evidence type="ECO:0000256" key="5">
    <source>
        <dbReference type="ARBA" id="ARBA00022989"/>
    </source>
</evidence>
<evidence type="ECO:0000256" key="2">
    <source>
        <dbReference type="ARBA" id="ARBA00022692"/>
    </source>
</evidence>
<dbReference type="PROSITE" id="PS00211">
    <property type="entry name" value="ABC_TRANSPORTER_1"/>
    <property type="match status" value="1"/>
</dbReference>
<dbReference type="PROSITE" id="PS50893">
    <property type="entry name" value="ABC_TRANSPORTER_2"/>
    <property type="match status" value="1"/>
</dbReference>
<reference evidence="7 8" key="1">
    <citation type="submission" date="2015-05" db="EMBL/GenBank/DDBJ databases">
        <authorList>
            <person name="Wang D.B."/>
            <person name="Wang M."/>
        </authorList>
    </citation>
    <scope>NUCLEOTIDE SEQUENCE [LARGE SCALE GENOMIC DNA]</scope>
    <source>
        <strain evidence="7 8">IMCC 12053</strain>
    </source>
</reference>
<proteinExistence type="predicted"/>
<organism evidence="7 8">
    <name type="scientific">Celeribacter marinus</name>
    <dbReference type="NCBI Taxonomy" id="1397108"/>
    <lineage>
        <taxon>Bacteria</taxon>
        <taxon>Pseudomonadati</taxon>
        <taxon>Pseudomonadota</taxon>
        <taxon>Alphaproteobacteria</taxon>
        <taxon>Rhodobacterales</taxon>
        <taxon>Roseobacteraceae</taxon>
        <taxon>Celeribacter</taxon>
    </lineage>
</organism>
<dbReference type="InterPro" id="IPR017871">
    <property type="entry name" value="ABC_transporter-like_CS"/>
</dbReference>
<keyword evidence="8" id="KW-1185">Reference proteome</keyword>
<protein>
    <submittedName>
        <fullName evidence="7">Transport ATP-binding protein CydC</fullName>
    </submittedName>
</protein>
<dbReference type="InterPro" id="IPR039421">
    <property type="entry name" value="Type_1_exporter"/>
</dbReference>
<dbReference type="GO" id="GO:0005524">
    <property type="term" value="F:ATP binding"/>
    <property type="evidence" value="ECO:0007669"/>
    <property type="project" value="UniProtKB-KW"/>
</dbReference>
<evidence type="ECO:0000313" key="7">
    <source>
        <dbReference type="EMBL" id="ALI54348.1"/>
    </source>
</evidence>
<dbReference type="GO" id="GO:0005886">
    <property type="term" value="C:plasma membrane"/>
    <property type="evidence" value="ECO:0007669"/>
    <property type="project" value="UniProtKB-SubCell"/>
</dbReference>
<dbReference type="CDD" id="cd03228">
    <property type="entry name" value="ABCC_MRP_Like"/>
    <property type="match status" value="1"/>
</dbReference>
<keyword evidence="5" id="KW-1133">Transmembrane helix</keyword>
<keyword evidence="6" id="KW-0472">Membrane</keyword>
<keyword evidence="2" id="KW-0812">Transmembrane</keyword>
<evidence type="ECO:0000256" key="1">
    <source>
        <dbReference type="ARBA" id="ARBA00004651"/>
    </source>
</evidence>
<evidence type="ECO:0000256" key="3">
    <source>
        <dbReference type="ARBA" id="ARBA00022741"/>
    </source>
</evidence>
<dbReference type="EMBL" id="CP012023">
    <property type="protein sequence ID" value="ALI54348.1"/>
    <property type="molecule type" value="Genomic_DNA"/>
</dbReference>
<evidence type="ECO:0000313" key="8">
    <source>
        <dbReference type="Proteomes" id="UP000064920"/>
    </source>
</evidence>
<sequence>MSALWQIFALILREQRVSMSRGALFGVIVLGMGAALLGLSGWFITAAAAAGLAGVGAMFDVFRPSAMVRFLALGRASARYGERVLTHDATLRALQSLRVSVLRGVMAARYDRLIRLRGAQALNRLTLDVDTLDGVSLRLVLPVLAGLCAQLIAFAALWWLVGLPIALWIFLGFSLGAGLVFWATLRKTASLSRRTQAASHAFRARFIDLIRARRDLAAYGQMTAQVDLTLKAESRRLALRRHQDRVERLSGAAIQIIAAVVSAGTLWLGITLAQSGTIGPPLAALAFFTTLALAETIVPMRRAAGDIGGMMEAARRMLPDIAPTPVSLAPVSPAPVSDAPVNTDDAPCEGALLLQSVTVHRAGTSDILLNAVSLTVKAGETVALTGPSGIGKSTLLLAIAALHPIAQGRIFLGETSVLDCAEDRLRGSVALLPQRSAVMSGSVRDALHLGAAQCDDTALWQVLEAVQLAATMRARHGLDTRIGARGDGLSGGEARRLTLARAMLRHPNVLLLDEPTEGLDDPTALMVLQGVREFLPSAALLIAAHRRVEIECADRVLTLD</sequence>
<dbReference type="SUPFAM" id="SSF52540">
    <property type="entry name" value="P-loop containing nucleoside triphosphate hydrolases"/>
    <property type="match status" value="1"/>
</dbReference>
<dbReference type="InterPro" id="IPR027417">
    <property type="entry name" value="P-loop_NTPase"/>
</dbReference>
<dbReference type="GO" id="GO:0034040">
    <property type="term" value="F:ATPase-coupled lipid transmembrane transporter activity"/>
    <property type="evidence" value="ECO:0007669"/>
    <property type="project" value="TreeGrafter"/>
</dbReference>
<dbReference type="InterPro" id="IPR011527">
    <property type="entry name" value="ABC1_TM_dom"/>
</dbReference>
<dbReference type="Pfam" id="PF00664">
    <property type="entry name" value="ABC_membrane"/>
    <property type="match status" value="1"/>
</dbReference>
<keyword evidence="3" id="KW-0547">Nucleotide-binding</keyword>
<dbReference type="InterPro" id="IPR003593">
    <property type="entry name" value="AAA+_ATPase"/>
</dbReference>